<gene>
    <name evidence="1" type="ORF">NKI27_01465</name>
</gene>
<accession>A0ABY6N368</accession>
<dbReference type="EMBL" id="CP100390">
    <property type="protein sequence ID" value="UZE96442.1"/>
    <property type="molecule type" value="Genomic_DNA"/>
</dbReference>
<dbReference type="Gene3D" id="3.10.20.30">
    <property type="match status" value="1"/>
</dbReference>
<dbReference type="Proteomes" id="UP001163739">
    <property type="component" value="Chromosome"/>
</dbReference>
<dbReference type="Pfam" id="PF02597">
    <property type="entry name" value="ThiS"/>
    <property type="match status" value="1"/>
</dbReference>
<reference evidence="1" key="1">
    <citation type="submission" date="2022-06" db="EMBL/GenBank/DDBJ databases">
        <title>Alkalimarinus sp. nov., isolated from gut of a Alitta virens.</title>
        <authorList>
            <person name="Yang A.I."/>
            <person name="Shin N.-R."/>
        </authorList>
    </citation>
    <scope>NUCLEOTIDE SEQUENCE</scope>
    <source>
        <strain evidence="1">A2M4</strain>
    </source>
</reference>
<dbReference type="CDD" id="cd00754">
    <property type="entry name" value="Ubl_MoaD"/>
    <property type="match status" value="1"/>
</dbReference>
<sequence>MKILFFASLRERLQCEQEQWTDLSGITSAQDILNRLIDRGSPWDAALQNGKLLVSINQEIASLTSKVNPDDEVAFFPPVTGG</sequence>
<dbReference type="SUPFAM" id="SSF54285">
    <property type="entry name" value="MoaD/ThiS"/>
    <property type="match status" value="1"/>
</dbReference>
<evidence type="ECO:0000313" key="1">
    <source>
        <dbReference type="EMBL" id="UZE96442.1"/>
    </source>
</evidence>
<evidence type="ECO:0000313" key="2">
    <source>
        <dbReference type="Proteomes" id="UP001163739"/>
    </source>
</evidence>
<protein>
    <submittedName>
        <fullName evidence="1">MoaD/ThiS family protein</fullName>
    </submittedName>
</protein>
<dbReference type="InterPro" id="IPR003749">
    <property type="entry name" value="ThiS/MoaD-like"/>
</dbReference>
<dbReference type="RefSeq" id="WP_265047927.1">
    <property type="nucleotide sequence ID" value="NZ_CP100390.1"/>
</dbReference>
<keyword evidence="2" id="KW-1185">Reference proteome</keyword>
<dbReference type="InterPro" id="IPR012675">
    <property type="entry name" value="Beta-grasp_dom_sf"/>
</dbReference>
<organism evidence="1 2">
    <name type="scientific">Alkalimarinus alittae</name>
    <dbReference type="NCBI Taxonomy" id="2961619"/>
    <lineage>
        <taxon>Bacteria</taxon>
        <taxon>Pseudomonadati</taxon>
        <taxon>Pseudomonadota</taxon>
        <taxon>Gammaproteobacteria</taxon>
        <taxon>Alteromonadales</taxon>
        <taxon>Alteromonadaceae</taxon>
        <taxon>Alkalimarinus</taxon>
    </lineage>
</organism>
<proteinExistence type="predicted"/>
<dbReference type="InterPro" id="IPR016155">
    <property type="entry name" value="Mopterin_synth/thiamin_S_b"/>
</dbReference>
<name>A0ABY6N368_9ALTE</name>